<dbReference type="SUPFAM" id="SSF81653">
    <property type="entry name" value="Calcium ATPase, transduction domain A"/>
    <property type="match status" value="1"/>
</dbReference>
<feature type="transmembrane region" description="Helical" evidence="10">
    <location>
        <begin position="359"/>
        <end position="381"/>
    </location>
</feature>
<feature type="transmembrane region" description="Helical" evidence="10">
    <location>
        <begin position="724"/>
        <end position="742"/>
    </location>
</feature>
<feature type="transmembrane region" description="Helical" evidence="10">
    <location>
        <begin position="206"/>
        <end position="225"/>
    </location>
</feature>
<dbReference type="GO" id="GO:0016887">
    <property type="term" value="F:ATP hydrolysis activity"/>
    <property type="evidence" value="ECO:0007669"/>
    <property type="project" value="InterPro"/>
</dbReference>
<evidence type="ECO:0000256" key="1">
    <source>
        <dbReference type="ARBA" id="ARBA00004651"/>
    </source>
</evidence>
<dbReference type="Pfam" id="PF00702">
    <property type="entry name" value="Hydrolase"/>
    <property type="match status" value="1"/>
</dbReference>
<feature type="transmembrane region" description="Helical" evidence="10">
    <location>
        <begin position="702"/>
        <end position="718"/>
    </location>
</feature>
<keyword evidence="9 10" id="KW-0472">Membrane</keyword>
<dbReference type="InterPro" id="IPR023214">
    <property type="entry name" value="HAD_sf"/>
</dbReference>
<dbReference type="Pfam" id="PF00122">
    <property type="entry name" value="E1-E2_ATPase"/>
    <property type="match status" value="1"/>
</dbReference>
<evidence type="ECO:0000256" key="10">
    <source>
        <dbReference type="RuleBase" id="RU362081"/>
    </source>
</evidence>
<evidence type="ECO:0000313" key="12">
    <source>
        <dbReference type="EMBL" id="MVA76905.1"/>
    </source>
</evidence>
<dbReference type="InterPro" id="IPR036163">
    <property type="entry name" value="HMA_dom_sf"/>
</dbReference>
<evidence type="ECO:0000256" key="2">
    <source>
        <dbReference type="ARBA" id="ARBA00006024"/>
    </source>
</evidence>
<gene>
    <name evidence="12" type="ORF">GC722_12850</name>
</gene>
<protein>
    <submittedName>
        <fullName evidence="12">Heavy metal translocating P-type ATPase</fullName>
    </submittedName>
</protein>
<dbReference type="SUPFAM" id="SSF55008">
    <property type="entry name" value="HMA, heavy metal-associated domain"/>
    <property type="match status" value="1"/>
</dbReference>
<dbReference type="SFLD" id="SFLDF00027">
    <property type="entry name" value="p-type_atpase"/>
    <property type="match status" value="1"/>
</dbReference>
<dbReference type="GO" id="GO:0055070">
    <property type="term" value="P:copper ion homeostasis"/>
    <property type="evidence" value="ECO:0007669"/>
    <property type="project" value="TreeGrafter"/>
</dbReference>
<dbReference type="PROSITE" id="PS50846">
    <property type="entry name" value="HMA_2"/>
    <property type="match status" value="1"/>
</dbReference>
<feature type="transmembrane region" description="Helical" evidence="10">
    <location>
        <begin position="102"/>
        <end position="123"/>
    </location>
</feature>
<comment type="similarity">
    <text evidence="2 10">Belongs to the cation transport ATPase (P-type) (TC 3.A.3) family. Type IB subfamily.</text>
</comment>
<dbReference type="NCBIfam" id="TIGR01511">
    <property type="entry name" value="ATPase-IB1_Cu"/>
    <property type="match status" value="1"/>
</dbReference>
<dbReference type="SFLD" id="SFLDG00002">
    <property type="entry name" value="C1.7:_P-type_atpase_like"/>
    <property type="match status" value="1"/>
</dbReference>
<keyword evidence="5 10" id="KW-0547">Nucleotide-binding</keyword>
<dbReference type="InterPro" id="IPR018303">
    <property type="entry name" value="ATPase_P-typ_P_site"/>
</dbReference>
<dbReference type="Gene3D" id="3.40.50.1000">
    <property type="entry name" value="HAD superfamily/HAD-like"/>
    <property type="match status" value="1"/>
</dbReference>
<keyword evidence="4 10" id="KW-0479">Metal-binding</keyword>
<dbReference type="NCBIfam" id="TIGR01494">
    <property type="entry name" value="ATPase_P-type"/>
    <property type="match status" value="1"/>
</dbReference>
<dbReference type="PROSITE" id="PS01047">
    <property type="entry name" value="HMA_1"/>
    <property type="match status" value="1"/>
</dbReference>
<dbReference type="PANTHER" id="PTHR43520:SF8">
    <property type="entry name" value="P-TYPE CU(+) TRANSPORTER"/>
    <property type="match status" value="1"/>
</dbReference>
<dbReference type="InterPro" id="IPR027256">
    <property type="entry name" value="P-typ_ATPase_IB"/>
</dbReference>
<dbReference type="PRINTS" id="PR00119">
    <property type="entry name" value="CATATPASE"/>
</dbReference>
<dbReference type="GO" id="GO:0043682">
    <property type="term" value="F:P-type divalent copper transporter activity"/>
    <property type="evidence" value="ECO:0007669"/>
    <property type="project" value="TreeGrafter"/>
</dbReference>
<keyword evidence="3 10" id="KW-0812">Transmembrane</keyword>
<dbReference type="PANTHER" id="PTHR43520">
    <property type="entry name" value="ATP7, ISOFORM B"/>
    <property type="match status" value="1"/>
</dbReference>
<dbReference type="SFLD" id="SFLDS00003">
    <property type="entry name" value="Haloacid_Dehalogenase"/>
    <property type="match status" value="1"/>
</dbReference>
<evidence type="ECO:0000256" key="8">
    <source>
        <dbReference type="ARBA" id="ARBA00022989"/>
    </source>
</evidence>
<comment type="subcellular location">
    <subcellularLocation>
        <location evidence="1">Cell membrane</location>
        <topology evidence="1">Multi-pass membrane protein</topology>
    </subcellularLocation>
</comment>
<feature type="transmembrane region" description="Helical" evidence="10">
    <location>
        <begin position="393"/>
        <end position="417"/>
    </location>
</feature>
<dbReference type="InterPro" id="IPR036412">
    <property type="entry name" value="HAD-like_sf"/>
</dbReference>
<dbReference type="SUPFAM" id="SSF81665">
    <property type="entry name" value="Calcium ATPase, transmembrane domain M"/>
    <property type="match status" value="1"/>
</dbReference>
<name>A0A6A9UYD9_9ACTN</name>
<keyword evidence="6 10" id="KW-0067">ATP-binding</keyword>
<evidence type="ECO:0000256" key="4">
    <source>
        <dbReference type="ARBA" id="ARBA00022723"/>
    </source>
</evidence>
<dbReference type="Gene3D" id="3.40.1110.10">
    <property type="entry name" value="Calcium-transporting ATPase, cytoplasmic domain N"/>
    <property type="match status" value="1"/>
</dbReference>
<organism evidence="12 13">
    <name type="scientific">Auraticoccus cholistanensis</name>
    <dbReference type="NCBI Taxonomy" id="2656650"/>
    <lineage>
        <taxon>Bacteria</taxon>
        <taxon>Bacillati</taxon>
        <taxon>Actinomycetota</taxon>
        <taxon>Actinomycetes</taxon>
        <taxon>Propionibacteriales</taxon>
        <taxon>Propionibacteriaceae</taxon>
        <taxon>Auraticoccus</taxon>
    </lineage>
</organism>
<dbReference type="InterPro" id="IPR006121">
    <property type="entry name" value="HMA_dom"/>
</dbReference>
<dbReference type="InterPro" id="IPR023299">
    <property type="entry name" value="ATPase_P-typ_cyto_dom_N"/>
</dbReference>
<dbReference type="InterPro" id="IPR023298">
    <property type="entry name" value="ATPase_P-typ_TM_dom_sf"/>
</dbReference>
<evidence type="ECO:0000259" key="11">
    <source>
        <dbReference type="PROSITE" id="PS50846"/>
    </source>
</evidence>
<dbReference type="InterPro" id="IPR017969">
    <property type="entry name" value="Heavy-metal-associated_CS"/>
</dbReference>
<evidence type="ECO:0000256" key="9">
    <source>
        <dbReference type="ARBA" id="ARBA00023136"/>
    </source>
</evidence>
<dbReference type="GO" id="GO:0005507">
    <property type="term" value="F:copper ion binding"/>
    <property type="evidence" value="ECO:0007669"/>
    <property type="project" value="TreeGrafter"/>
</dbReference>
<evidence type="ECO:0000256" key="5">
    <source>
        <dbReference type="ARBA" id="ARBA00022741"/>
    </source>
</evidence>
<keyword evidence="8 10" id="KW-1133">Transmembrane helix</keyword>
<evidence type="ECO:0000256" key="3">
    <source>
        <dbReference type="ARBA" id="ARBA00022692"/>
    </source>
</evidence>
<keyword evidence="7" id="KW-1278">Translocase</keyword>
<feature type="domain" description="HMA" evidence="11">
    <location>
        <begin position="14"/>
        <end position="78"/>
    </location>
</feature>
<dbReference type="CDD" id="cd02094">
    <property type="entry name" value="P-type_ATPase_Cu-like"/>
    <property type="match status" value="1"/>
</dbReference>
<dbReference type="Pfam" id="PF00403">
    <property type="entry name" value="HMA"/>
    <property type="match status" value="1"/>
</dbReference>
<accession>A0A6A9UYD9</accession>
<evidence type="ECO:0000313" key="13">
    <source>
        <dbReference type="Proteomes" id="UP000435304"/>
    </source>
</evidence>
<dbReference type="Gene3D" id="2.70.150.10">
    <property type="entry name" value="Calcium-transporting ATPase, cytoplasmic transduction domain A"/>
    <property type="match status" value="1"/>
</dbReference>
<dbReference type="InterPro" id="IPR044492">
    <property type="entry name" value="P_typ_ATPase_HD_dom"/>
</dbReference>
<dbReference type="GO" id="GO:0005886">
    <property type="term" value="C:plasma membrane"/>
    <property type="evidence" value="ECO:0007669"/>
    <property type="project" value="UniProtKB-SubCell"/>
</dbReference>
<sequence length="764" mass="78762">MSTGTTAPGLPGTRTREYDLEGMTCSACANRIEKKLNKLDGVRAVVNYATERAVLTGPAEGLDERVQQAVRAAGYRATVVDRDADPDDTSHPDRTRSLRLRIAVGAVTTVPLGSLTIILALVPELRFPGWEWLAVALATPTVLWGAWPFHRATLRNLRHGSFSMDTLVSLGVVAAYLWSVVAVVSGGSGEPGYWLGYGVTPEGADAIYLEVATAVTTFLLTGRYVEARSRRSAADVLGALSSLAATTVRVVRDGVEQVRPVGELARGEEFSVRPGETIAADGSVVEGVSSVDTSMMTGEPAPVDVVAGSPVLGGTINLSGRLLVRAERVGAATQLAQMATMAEQAQARKARVQALVDRVVAVFVPAALGVAVVTLVGWLLVGGSTRDAFNAAVSVLIIACPCAMGLATPTALMVGVGRAGQLGIVIKGPAALESSGVIDTVVLDKTGTVTTGAMTVAGVHDLVPGADDLLGLAAAVERHSEHPIGRAVVQAAAGLPGAGSEPVVEGFTALGGLGAEARVDGRPVLVGNLALMAERGVDARPAHALVDAAEDAGRTAVVVAVEGRVRGVLELSDEVKESAPEAVARLRAMGLRTVLLTGDNARAAARVAQQLGTDEVLAEVLPTDKASHVERLQAQGRRVAVVGDGVNDAAALATADLGLAVLSGTDIAMKSADMILVRSHLGVVPDAIALARRTLGTIRGNLVWAFGYNVAAIPLAALGLLNPLIAGLAMSLSSLFVVGNSLRLRSWTPPRADRRELAGTSRSA</sequence>
<dbReference type="InterPro" id="IPR001757">
    <property type="entry name" value="P_typ_ATPase"/>
</dbReference>
<proteinExistence type="inferred from homology"/>
<dbReference type="RefSeq" id="WP_156610793.1">
    <property type="nucleotide sequence ID" value="NZ_WPCU01000008.1"/>
</dbReference>
<feature type="transmembrane region" description="Helical" evidence="10">
    <location>
        <begin position="167"/>
        <end position="186"/>
    </location>
</feature>
<dbReference type="FunFam" id="2.70.150.10:FF:000002">
    <property type="entry name" value="Copper-transporting ATPase 1, putative"/>
    <property type="match status" value="1"/>
</dbReference>
<dbReference type="CDD" id="cd00371">
    <property type="entry name" value="HMA"/>
    <property type="match status" value="1"/>
</dbReference>
<dbReference type="Proteomes" id="UP000435304">
    <property type="component" value="Unassembled WGS sequence"/>
</dbReference>
<dbReference type="InterPro" id="IPR059000">
    <property type="entry name" value="ATPase_P-type_domA"/>
</dbReference>
<dbReference type="GO" id="GO:0005524">
    <property type="term" value="F:ATP binding"/>
    <property type="evidence" value="ECO:0007669"/>
    <property type="project" value="UniProtKB-UniRule"/>
</dbReference>
<comment type="caution">
    <text evidence="12">The sequence shown here is derived from an EMBL/GenBank/DDBJ whole genome shotgun (WGS) entry which is preliminary data.</text>
</comment>
<feature type="transmembrane region" description="Helical" evidence="10">
    <location>
        <begin position="129"/>
        <end position="147"/>
    </location>
</feature>
<dbReference type="InterPro" id="IPR008250">
    <property type="entry name" value="ATPase_P-typ_transduc_dom_A_sf"/>
</dbReference>
<dbReference type="SUPFAM" id="SSF56784">
    <property type="entry name" value="HAD-like"/>
    <property type="match status" value="1"/>
</dbReference>
<dbReference type="AlphaFoldDB" id="A0A6A9UYD9"/>
<reference evidence="12 13" key="1">
    <citation type="submission" date="2019-12" db="EMBL/GenBank/DDBJ databases">
        <title>Auraticoccus cholistani sp. nov., an actinomycete isolated from soil of Cholistan desert.</title>
        <authorList>
            <person name="Cheema M.T."/>
        </authorList>
    </citation>
    <scope>NUCLEOTIDE SEQUENCE [LARGE SCALE GENOMIC DNA]</scope>
    <source>
        <strain evidence="12 13">F435</strain>
    </source>
</reference>
<dbReference type="PROSITE" id="PS00154">
    <property type="entry name" value="ATPASE_E1_E2"/>
    <property type="match status" value="1"/>
</dbReference>
<evidence type="ECO:0000256" key="7">
    <source>
        <dbReference type="ARBA" id="ARBA00022967"/>
    </source>
</evidence>
<dbReference type="EMBL" id="WPCU01000008">
    <property type="protein sequence ID" value="MVA76905.1"/>
    <property type="molecule type" value="Genomic_DNA"/>
</dbReference>
<keyword evidence="10" id="KW-1003">Cell membrane</keyword>
<evidence type="ECO:0000256" key="6">
    <source>
        <dbReference type="ARBA" id="ARBA00022840"/>
    </source>
</evidence>
<dbReference type="NCBIfam" id="TIGR01525">
    <property type="entry name" value="ATPase-IB_hvy"/>
    <property type="match status" value="1"/>
</dbReference>
<keyword evidence="13" id="KW-1185">Reference proteome</keyword>
<dbReference type="Gene3D" id="3.30.70.100">
    <property type="match status" value="1"/>
</dbReference>